<dbReference type="RefSeq" id="WP_340335852.1">
    <property type="nucleotide sequence ID" value="NZ_JBBKZS010000005.1"/>
</dbReference>
<proteinExistence type="predicted"/>
<dbReference type="Gene3D" id="3.10.450.50">
    <property type="match status" value="1"/>
</dbReference>
<dbReference type="Proteomes" id="UP001367030">
    <property type="component" value="Unassembled WGS sequence"/>
</dbReference>
<dbReference type="EMBL" id="JBBKZS010000005">
    <property type="protein sequence ID" value="MEJ8855775.1"/>
    <property type="molecule type" value="Genomic_DNA"/>
</dbReference>
<sequence length="131" mass="14592">MPTLDKTLIDLETKFWQSMVDKDTDAALALLDDHALMVSPHGTIQFDHAGYRKMAEQGTMVVTAFELTDVEVFHPNDTTAILSYRVKQAVSSRDKPAKSTTTDMIDTSTWVKAKDGWRCVAHTEAPPATKH</sequence>
<evidence type="ECO:0000313" key="2">
    <source>
        <dbReference type="EMBL" id="MEJ8855775.1"/>
    </source>
</evidence>
<comment type="caution">
    <text evidence="2">The sequence shown here is derived from an EMBL/GenBank/DDBJ whole genome shotgun (WGS) entry which is preliminary data.</text>
</comment>
<dbReference type="SUPFAM" id="SSF54427">
    <property type="entry name" value="NTF2-like"/>
    <property type="match status" value="1"/>
</dbReference>
<reference evidence="2 3" key="1">
    <citation type="submission" date="2024-03" db="EMBL/GenBank/DDBJ databases">
        <title>Novel species of the genus Variovorax.</title>
        <authorList>
            <person name="Liu Q."/>
            <person name="Xin Y.-H."/>
        </authorList>
    </citation>
    <scope>NUCLEOTIDE SEQUENCE [LARGE SCALE GENOMIC DNA]</scope>
    <source>
        <strain evidence="2 3">KACC 18901</strain>
    </source>
</reference>
<name>A0ABU8X7H3_9BURK</name>
<evidence type="ECO:0000259" key="1">
    <source>
        <dbReference type="Pfam" id="PF14534"/>
    </source>
</evidence>
<feature type="domain" description="DUF4440" evidence="1">
    <location>
        <begin position="9"/>
        <end position="119"/>
    </location>
</feature>
<evidence type="ECO:0000313" key="3">
    <source>
        <dbReference type="Proteomes" id="UP001367030"/>
    </source>
</evidence>
<dbReference type="InterPro" id="IPR027843">
    <property type="entry name" value="DUF4440"/>
</dbReference>
<protein>
    <submittedName>
        <fullName evidence="2">Nuclear transport factor 2 family protein</fullName>
    </submittedName>
</protein>
<accession>A0ABU8X7H3</accession>
<dbReference type="InterPro" id="IPR032710">
    <property type="entry name" value="NTF2-like_dom_sf"/>
</dbReference>
<dbReference type="Pfam" id="PF14534">
    <property type="entry name" value="DUF4440"/>
    <property type="match status" value="1"/>
</dbReference>
<gene>
    <name evidence="2" type="ORF">WKW79_14420</name>
</gene>
<organism evidence="2 3">
    <name type="scientific">Variovorax robiniae</name>
    <dbReference type="NCBI Taxonomy" id="1836199"/>
    <lineage>
        <taxon>Bacteria</taxon>
        <taxon>Pseudomonadati</taxon>
        <taxon>Pseudomonadota</taxon>
        <taxon>Betaproteobacteria</taxon>
        <taxon>Burkholderiales</taxon>
        <taxon>Comamonadaceae</taxon>
        <taxon>Variovorax</taxon>
    </lineage>
</organism>
<keyword evidence="3" id="KW-1185">Reference proteome</keyword>